<protein>
    <submittedName>
        <fullName evidence="2">Uncharacterized protein</fullName>
    </submittedName>
</protein>
<sequence length="552" mass="59435">MVVSTAKQLNSTYQLWQRFTFPSEEGPRDAIAVPKSVGDQLNAAYALIIDLALVHFWSILFGLILYFYIRGRKTEVSKLNPLAPIIWNKRADLFDAIIETLTSLEEKWKSPGIPLLLLLTFAAWVGQKATGILVPPLIIIGNAAPVNPEAIYVPDRPRPDDYASIATFFSLEVPRILRAIGSTAADEELRHQVNVSAAIPVGQTSSGEDILRIDYGYRATGADLGLQRFPDLTLTVTGSCATEYEWFNRTAIANSDGTAVAVDFYDVFGNETNASLFDGRQPVAQFFPGNVTAHGTLATSNATWAAVVSSVDRISFSPGTDPWYLTGPGADSKTGAQYTVLPARPALSCWQDDVWSYQDHNSTIEALTSDALPGLDLSVDLQNILLTVLGTPVIAIVGQHLQASALLSSTTADGRIFDAGASSVHNDLERLVQAAYVATVNCLTDLTLYPAGAESQLRNIARGDSGQIPGGVADFVVWSPEVATLSTVVVIVIPSVFVGVWIVAIVLLYWTPVKAVNVLDSNNLQQNPDEKKSDETAGNSAAIQRIVSTGNQ</sequence>
<dbReference type="OrthoDB" id="5337208at2759"/>
<dbReference type="EMBL" id="KB706024">
    <property type="protein sequence ID" value="EMR69710.1"/>
    <property type="molecule type" value="Genomic_DNA"/>
</dbReference>
<dbReference type="eggNOG" id="ENOG502SM13">
    <property type="taxonomic scope" value="Eukaryota"/>
</dbReference>
<dbReference type="Proteomes" id="UP000012174">
    <property type="component" value="Unassembled WGS sequence"/>
</dbReference>
<dbReference type="OMA" id="GTDPWYL"/>
<proteinExistence type="predicted"/>
<gene>
    <name evidence="2" type="ORF">UCREL1_3267</name>
</gene>
<dbReference type="HOGENOM" id="CLU_023865_0_0_1"/>
<keyword evidence="3" id="KW-1185">Reference proteome</keyword>
<dbReference type="KEGG" id="ela:UCREL1_3267"/>
<feature type="transmembrane region" description="Helical" evidence="1">
    <location>
        <begin position="488"/>
        <end position="510"/>
    </location>
</feature>
<reference evidence="3" key="1">
    <citation type="journal article" date="2013" name="Genome Announc.">
        <title>Draft genome sequence of the grapevine dieback fungus Eutypa lata UCR-EL1.</title>
        <authorList>
            <person name="Blanco-Ulate B."/>
            <person name="Rolshausen P.E."/>
            <person name="Cantu D."/>
        </authorList>
    </citation>
    <scope>NUCLEOTIDE SEQUENCE [LARGE SCALE GENOMIC DNA]</scope>
    <source>
        <strain evidence="3">UCR-EL1</strain>
    </source>
</reference>
<accession>M7TST0</accession>
<evidence type="ECO:0000256" key="1">
    <source>
        <dbReference type="SAM" id="Phobius"/>
    </source>
</evidence>
<organism evidence="2 3">
    <name type="scientific">Eutypa lata (strain UCR-EL1)</name>
    <name type="common">Grapevine dieback disease fungus</name>
    <name type="synonym">Eutypa armeniacae</name>
    <dbReference type="NCBI Taxonomy" id="1287681"/>
    <lineage>
        <taxon>Eukaryota</taxon>
        <taxon>Fungi</taxon>
        <taxon>Dikarya</taxon>
        <taxon>Ascomycota</taxon>
        <taxon>Pezizomycotina</taxon>
        <taxon>Sordariomycetes</taxon>
        <taxon>Xylariomycetidae</taxon>
        <taxon>Xylariales</taxon>
        <taxon>Diatrypaceae</taxon>
        <taxon>Eutypa</taxon>
    </lineage>
</organism>
<dbReference type="STRING" id="1287681.M7TST0"/>
<keyword evidence="1" id="KW-0472">Membrane</keyword>
<evidence type="ECO:0000313" key="3">
    <source>
        <dbReference type="Proteomes" id="UP000012174"/>
    </source>
</evidence>
<evidence type="ECO:0000313" key="2">
    <source>
        <dbReference type="EMBL" id="EMR69710.1"/>
    </source>
</evidence>
<name>M7TST0_EUTLA</name>
<dbReference type="AlphaFoldDB" id="M7TST0"/>
<keyword evidence="1" id="KW-1133">Transmembrane helix</keyword>
<keyword evidence="1" id="KW-0812">Transmembrane</keyword>
<feature type="transmembrane region" description="Helical" evidence="1">
    <location>
        <begin position="43"/>
        <end position="69"/>
    </location>
</feature>